<sequence>MVKRKSKFLTFWLSMIPGVGQMYLGFMKQGLSILTATCLLSFLSIWLEIGALMIFFPIIWFYSFFDAINKNSMCDEDFYALEDDYCFHLEEISALLARIIHGKQKLILAILLIFVGADILLKNFMYYLRILFGWDFVNVLDMYIGRLPQLLFALFIILVGISLIKGKKIELKQLENKEDNHENA</sequence>
<organism evidence="2 3">
    <name type="scientific">Velocimicrobium porci</name>
    <dbReference type="NCBI Taxonomy" id="2606634"/>
    <lineage>
        <taxon>Bacteria</taxon>
        <taxon>Bacillati</taxon>
        <taxon>Bacillota</taxon>
        <taxon>Clostridia</taxon>
        <taxon>Lachnospirales</taxon>
        <taxon>Lachnospiraceae</taxon>
        <taxon>Velocimicrobium</taxon>
    </lineage>
</organism>
<name>A0A6L5XUH8_9FIRM</name>
<gene>
    <name evidence="2" type="ORF">FYJ58_00995</name>
</gene>
<feature type="transmembrane region" description="Helical" evidence="1">
    <location>
        <begin position="30"/>
        <end position="63"/>
    </location>
</feature>
<evidence type="ECO:0008006" key="4">
    <source>
        <dbReference type="Google" id="ProtNLM"/>
    </source>
</evidence>
<protein>
    <recommendedName>
        <fullName evidence="4">TM2 domain-containing protein</fullName>
    </recommendedName>
</protein>
<accession>A0A6L5XUH8</accession>
<reference evidence="2 3" key="1">
    <citation type="submission" date="2019-08" db="EMBL/GenBank/DDBJ databases">
        <title>In-depth cultivation of the pig gut microbiome towards novel bacterial diversity and tailored functional studies.</title>
        <authorList>
            <person name="Wylensek D."/>
            <person name="Hitch T.C.A."/>
            <person name="Clavel T."/>
        </authorList>
    </citation>
    <scope>NUCLEOTIDE SEQUENCE [LARGE SCALE GENOMIC DNA]</scope>
    <source>
        <strain evidence="2 3">WCA-693-APC-MOT-I</strain>
    </source>
</reference>
<evidence type="ECO:0000256" key="1">
    <source>
        <dbReference type="SAM" id="Phobius"/>
    </source>
</evidence>
<keyword evidence="3" id="KW-1185">Reference proteome</keyword>
<proteinExistence type="predicted"/>
<keyword evidence="1" id="KW-1133">Transmembrane helix</keyword>
<keyword evidence="1" id="KW-0812">Transmembrane</keyword>
<dbReference type="EMBL" id="VUMT01000001">
    <property type="protein sequence ID" value="MSS62470.1"/>
    <property type="molecule type" value="Genomic_DNA"/>
</dbReference>
<keyword evidence="1" id="KW-0472">Membrane</keyword>
<evidence type="ECO:0000313" key="3">
    <source>
        <dbReference type="Proteomes" id="UP000482209"/>
    </source>
</evidence>
<dbReference type="Proteomes" id="UP000482209">
    <property type="component" value="Unassembled WGS sequence"/>
</dbReference>
<dbReference type="AlphaFoldDB" id="A0A6L5XUH8"/>
<evidence type="ECO:0000313" key="2">
    <source>
        <dbReference type="EMBL" id="MSS62470.1"/>
    </source>
</evidence>
<feature type="transmembrane region" description="Helical" evidence="1">
    <location>
        <begin position="106"/>
        <end position="127"/>
    </location>
</feature>
<feature type="transmembrane region" description="Helical" evidence="1">
    <location>
        <begin position="147"/>
        <end position="164"/>
    </location>
</feature>
<dbReference type="RefSeq" id="WP_154515909.1">
    <property type="nucleotide sequence ID" value="NZ_VUMT01000001.1"/>
</dbReference>
<comment type="caution">
    <text evidence="2">The sequence shown here is derived from an EMBL/GenBank/DDBJ whole genome shotgun (WGS) entry which is preliminary data.</text>
</comment>